<feature type="transmembrane region" description="Helical" evidence="1">
    <location>
        <begin position="26"/>
        <end position="47"/>
    </location>
</feature>
<evidence type="ECO:0000256" key="1">
    <source>
        <dbReference type="SAM" id="Phobius"/>
    </source>
</evidence>
<sequence length="179" mass="18721">MSVAGAFQGLWRGTLGQVTTIVSDVLGLLLPSVLMIGVLLGAALAWYRRARHEAGIALRALAVYASGRCVSWLGKPLFIRQRPRSYAQFSYPSGHVVSIASAGLAAVLLCVWLAPKLVRWVAITAGAATLLVAFTRLLLGVHWLTDTVGGVLGVLGVGLVAASVLRLLPKPVSARACAA</sequence>
<dbReference type="InterPro" id="IPR036938">
    <property type="entry name" value="PAP2/HPO_sf"/>
</dbReference>
<organism evidence="3 4">
    <name type="scientific">Amycolatopsis acididurans</name>
    <dbReference type="NCBI Taxonomy" id="2724524"/>
    <lineage>
        <taxon>Bacteria</taxon>
        <taxon>Bacillati</taxon>
        <taxon>Actinomycetota</taxon>
        <taxon>Actinomycetes</taxon>
        <taxon>Pseudonocardiales</taxon>
        <taxon>Pseudonocardiaceae</taxon>
        <taxon>Amycolatopsis</taxon>
    </lineage>
</organism>
<protein>
    <submittedName>
        <fullName evidence="3">Phosphatase PAP2 family protein</fullName>
    </submittedName>
</protein>
<keyword evidence="1" id="KW-0812">Transmembrane</keyword>
<accession>A0ABX1JF76</accession>
<evidence type="ECO:0000313" key="3">
    <source>
        <dbReference type="EMBL" id="NKQ58457.1"/>
    </source>
</evidence>
<keyword evidence="1" id="KW-1133">Transmembrane helix</keyword>
<feature type="transmembrane region" description="Helical" evidence="1">
    <location>
        <begin position="121"/>
        <end position="144"/>
    </location>
</feature>
<dbReference type="EMBL" id="JAAXLS010000057">
    <property type="protein sequence ID" value="NKQ58457.1"/>
    <property type="molecule type" value="Genomic_DNA"/>
</dbReference>
<feature type="domain" description="Phosphatidic acid phosphatase type 2/haloperoxidase" evidence="2">
    <location>
        <begin position="83"/>
        <end position="161"/>
    </location>
</feature>
<dbReference type="SUPFAM" id="SSF48317">
    <property type="entry name" value="Acid phosphatase/Vanadium-dependent haloperoxidase"/>
    <property type="match status" value="1"/>
</dbReference>
<evidence type="ECO:0000313" key="4">
    <source>
        <dbReference type="Proteomes" id="UP000715441"/>
    </source>
</evidence>
<reference evidence="3 4" key="1">
    <citation type="submission" date="2020-04" db="EMBL/GenBank/DDBJ databases">
        <title>Novel species.</title>
        <authorList>
            <person name="Teo W.F.A."/>
            <person name="Lipun K."/>
            <person name="Srisuk N."/>
            <person name="Duangmal K."/>
        </authorList>
    </citation>
    <scope>NUCLEOTIDE SEQUENCE [LARGE SCALE GENOMIC DNA]</scope>
    <source>
        <strain evidence="3 4">K13G38</strain>
    </source>
</reference>
<dbReference type="InterPro" id="IPR000326">
    <property type="entry name" value="PAP2/HPO"/>
</dbReference>
<keyword evidence="4" id="KW-1185">Reference proteome</keyword>
<name>A0ABX1JF76_9PSEU</name>
<feature type="transmembrane region" description="Helical" evidence="1">
    <location>
        <begin position="56"/>
        <end position="74"/>
    </location>
</feature>
<dbReference type="Gene3D" id="1.20.144.10">
    <property type="entry name" value="Phosphatidic acid phosphatase type 2/haloperoxidase"/>
    <property type="match status" value="1"/>
</dbReference>
<keyword evidence="1" id="KW-0472">Membrane</keyword>
<feature type="transmembrane region" description="Helical" evidence="1">
    <location>
        <begin position="94"/>
        <end position="114"/>
    </location>
</feature>
<dbReference type="Pfam" id="PF01569">
    <property type="entry name" value="PAP2"/>
    <property type="match status" value="1"/>
</dbReference>
<comment type="caution">
    <text evidence="3">The sequence shown here is derived from an EMBL/GenBank/DDBJ whole genome shotgun (WGS) entry which is preliminary data.</text>
</comment>
<evidence type="ECO:0000259" key="2">
    <source>
        <dbReference type="Pfam" id="PF01569"/>
    </source>
</evidence>
<dbReference type="Proteomes" id="UP000715441">
    <property type="component" value="Unassembled WGS sequence"/>
</dbReference>
<proteinExistence type="predicted"/>
<feature type="transmembrane region" description="Helical" evidence="1">
    <location>
        <begin position="150"/>
        <end position="168"/>
    </location>
</feature>
<gene>
    <name evidence="3" type="ORF">HFP15_36975</name>
</gene>